<protein>
    <submittedName>
        <fullName evidence="3">Uncharacterized protein</fullName>
    </submittedName>
</protein>
<sequence>MTEGRHHRRRDDDHTEDGIYFPPPREVPRSRTAPQLRPVDPSPWAPTAPDRPAPQIPPAPPPAASPAPRQSPPRQPGGDPHPPEAPVYYARAADWTVRPSPWATVEDDEFADDGTYAPAEAQPPPPPVQPQHLGGSAAVATRSAPEAAPRIPEPALRIPEPAPRIPAPRPTTRPTTPAPAPSTPVSSTTAWWIAAGVIVVALAVAAGILVGLNLAQRGG</sequence>
<evidence type="ECO:0000256" key="2">
    <source>
        <dbReference type="SAM" id="Phobius"/>
    </source>
</evidence>
<feature type="transmembrane region" description="Helical" evidence="2">
    <location>
        <begin position="190"/>
        <end position="215"/>
    </location>
</feature>
<organism evidence="3 4">
    <name type="scientific">Dactylosporangium aurantiacum</name>
    <dbReference type="NCBI Taxonomy" id="35754"/>
    <lineage>
        <taxon>Bacteria</taxon>
        <taxon>Bacillati</taxon>
        <taxon>Actinomycetota</taxon>
        <taxon>Actinomycetes</taxon>
        <taxon>Micromonosporales</taxon>
        <taxon>Micromonosporaceae</taxon>
        <taxon>Dactylosporangium</taxon>
    </lineage>
</organism>
<evidence type="ECO:0000313" key="3">
    <source>
        <dbReference type="EMBL" id="UWZ55668.1"/>
    </source>
</evidence>
<name>A0A9Q9IJ06_9ACTN</name>
<feature type="region of interest" description="Disordered" evidence="1">
    <location>
        <begin position="1"/>
        <end position="186"/>
    </location>
</feature>
<keyword evidence="2" id="KW-0472">Membrane</keyword>
<keyword evidence="2" id="KW-1133">Transmembrane helix</keyword>
<dbReference type="Proteomes" id="UP001058003">
    <property type="component" value="Chromosome"/>
</dbReference>
<feature type="compositionally biased region" description="Pro residues" evidence="1">
    <location>
        <begin position="40"/>
        <end position="85"/>
    </location>
</feature>
<keyword evidence="4" id="KW-1185">Reference proteome</keyword>
<dbReference type="EMBL" id="CP073767">
    <property type="protein sequence ID" value="UWZ55668.1"/>
    <property type="molecule type" value="Genomic_DNA"/>
</dbReference>
<gene>
    <name evidence="3" type="ORF">Daura_05525</name>
</gene>
<evidence type="ECO:0000256" key="1">
    <source>
        <dbReference type="SAM" id="MobiDB-lite"/>
    </source>
</evidence>
<feature type="compositionally biased region" description="Low complexity" evidence="1">
    <location>
        <begin position="142"/>
        <end position="159"/>
    </location>
</feature>
<dbReference type="KEGG" id="daur:Daura_05525"/>
<accession>A0A9Q9IJ06</accession>
<dbReference type="AlphaFoldDB" id="A0A9Q9IJ06"/>
<evidence type="ECO:0000313" key="4">
    <source>
        <dbReference type="Proteomes" id="UP001058003"/>
    </source>
</evidence>
<feature type="compositionally biased region" description="Pro residues" evidence="1">
    <location>
        <begin position="160"/>
        <end position="182"/>
    </location>
</feature>
<dbReference type="RefSeq" id="WP_033358480.1">
    <property type="nucleotide sequence ID" value="NZ_CP073767.1"/>
</dbReference>
<proteinExistence type="predicted"/>
<dbReference type="PRINTS" id="PR01217">
    <property type="entry name" value="PRICHEXTENSN"/>
</dbReference>
<reference evidence="3" key="1">
    <citation type="submission" date="2021-04" db="EMBL/GenBank/DDBJ databases">
        <title>Dactylosporangium aurantiacum NRRL B-8018 full assembly.</title>
        <authorList>
            <person name="Hartkoorn R.C."/>
            <person name="Beaudoing E."/>
            <person name="Hot D."/>
        </authorList>
    </citation>
    <scope>NUCLEOTIDE SEQUENCE</scope>
    <source>
        <strain evidence="3">NRRL B-8018</strain>
    </source>
</reference>
<keyword evidence="2" id="KW-0812">Transmembrane</keyword>